<comment type="similarity">
    <text evidence="3">Belongs to the IspD/TarI cytidylyltransferase family. IspD subfamily.</text>
</comment>
<protein>
    <recommendedName>
        <fullName evidence="3">2-C-methyl-D-erythritol 4-phosphate cytidylyltransferase</fullName>
        <ecNumber evidence="3">2.7.7.60</ecNumber>
    </recommendedName>
    <alternativeName>
        <fullName evidence="3">4-diphosphocytidyl-2C-methyl-D-erythritol synthase</fullName>
    </alternativeName>
    <alternativeName>
        <fullName evidence="3">MEP cytidylyltransferase</fullName>
        <shortName evidence="3">MCT</shortName>
    </alternativeName>
</protein>
<reference evidence="4 5" key="1">
    <citation type="submission" date="2018-01" db="EMBL/GenBank/DDBJ databases">
        <title>A novel member of the phylum Bacteroidetes isolated from glacier ice.</title>
        <authorList>
            <person name="Liu Q."/>
            <person name="Xin Y.-H."/>
        </authorList>
    </citation>
    <scope>NUCLEOTIDE SEQUENCE [LARGE SCALE GENOMIC DNA]</scope>
    <source>
        <strain evidence="4 5">RB1R16</strain>
    </source>
</reference>
<comment type="caution">
    <text evidence="4">The sequence shown here is derived from an EMBL/GenBank/DDBJ whole genome shotgun (WGS) entry which is preliminary data.</text>
</comment>
<dbReference type="EC" id="2.7.7.60" evidence="3"/>
<evidence type="ECO:0000256" key="1">
    <source>
        <dbReference type="ARBA" id="ARBA00022679"/>
    </source>
</evidence>
<evidence type="ECO:0000313" key="5">
    <source>
        <dbReference type="Proteomes" id="UP000239872"/>
    </source>
</evidence>
<sequence>MNEIKKFAVLVAGGKGMRMGSALPKQFLPLNGKPVLAHSVIAFINAFADIQIIIVLPADQLSYAQMILSALPDPIDAIIVSGGETRFHSVQNGLKAVDGEGIVFVHDGARPMVTPKLIKRCYEQALIKGSAIPAIPVADSMRIIDGEDSSPVNRDHMRIIQTPQTFKTEVITPAFQQPYSADFTDEATVVEAWGKEIYLVDGEKGNLKVTTQEDMIIAEALMTALAKD</sequence>
<dbReference type="InterPro" id="IPR034683">
    <property type="entry name" value="IspD/TarI"/>
</dbReference>
<dbReference type="InterPro" id="IPR050088">
    <property type="entry name" value="IspD/TarI_cytidylyltransf_bact"/>
</dbReference>
<organism evidence="4 5">
    <name type="scientific">Flavipsychrobacter stenotrophus</name>
    <dbReference type="NCBI Taxonomy" id="2077091"/>
    <lineage>
        <taxon>Bacteria</taxon>
        <taxon>Pseudomonadati</taxon>
        <taxon>Bacteroidota</taxon>
        <taxon>Chitinophagia</taxon>
        <taxon>Chitinophagales</taxon>
        <taxon>Chitinophagaceae</taxon>
        <taxon>Flavipsychrobacter</taxon>
    </lineage>
</organism>
<dbReference type="InterPro" id="IPR001228">
    <property type="entry name" value="IspD"/>
</dbReference>
<dbReference type="FunFam" id="3.90.550.10:FF:000003">
    <property type="entry name" value="2-C-methyl-D-erythritol 4-phosphate cytidylyltransferase"/>
    <property type="match status" value="1"/>
</dbReference>
<dbReference type="PANTHER" id="PTHR32125:SF4">
    <property type="entry name" value="2-C-METHYL-D-ERYTHRITOL 4-PHOSPHATE CYTIDYLYLTRANSFERASE, CHLOROPLASTIC"/>
    <property type="match status" value="1"/>
</dbReference>
<evidence type="ECO:0000256" key="3">
    <source>
        <dbReference type="HAMAP-Rule" id="MF_00108"/>
    </source>
</evidence>
<dbReference type="RefSeq" id="WP_105037421.1">
    <property type="nucleotide sequence ID" value="NZ_PPSL01000001.1"/>
</dbReference>
<dbReference type="HAMAP" id="MF_00108">
    <property type="entry name" value="IspD"/>
    <property type="match status" value="1"/>
</dbReference>
<comment type="catalytic activity">
    <reaction evidence="3">
        <text>2-C-methyl-D-erythritol 4-phosphate + CTP + H(+) = 4-CDP-2-C-methyl-D-erythritol + diphosphate</text>
        <dbReference type="Rhea" id="RHEA:13429"/>
        <dbReference type="ChEBI" id="CHEBI:15378"/>
        <dbReference type="ChEBI" id="CHEBI:33019"/>
        <dbReference type="ChEBI" id="CHEBI:37563"/>
        <dbReference type="ChEBI" id="CHEBI:57823"/>
        <dbReference type="ChEBI" id="CHEBI:58262"/>
        <dbReference type="EC" id="2.7.7.60"/>
    </reaction>
</comment>
<feature type="site" description="Transition state stabilizer" evidence="3">
    <location>
        <position position="18"/>
    </location>
</feature>
<dbReference type="EMBL" id="PPSL01000001">
    <property type="protein sequence ID" value="PQJ12538.1"/>
    <property type="molecule type" value="Genomic_DNA"/>
</dbReference>
<feature type="site" description="Positions MEP for the nucleophilic attack" evidence="3">
    <location>
        <position position="154"/>
    </location>
</feature>
<dbReference type="OrthoDB" id="9806837at2"/>
<name>A0A2S7T0S9_9BACT</name>
<evidence type="ECO:0000313" key="4">
    <source>
        <dbReference type="EMBL" id="PQJ12538.1"/>
    </source>
</evidence>
<keyword evidence="1 3" id="KW-0808">Transferase</keyword>
<gene>
    <name evidence="3" type="primary">ispD</name>
    <name evidence="4" type="ORF">CJD36_001970</name>
</gene>
<dbReference type="GO" id="GO:0050518">
    <property type="term" value="F:2-C-methyl-D-erythritol 4-phosphate cytidylyltransferase activity"/>
    <property type="evidence" value="ECO:0007669"/>
    <property type="project" value="UniProtKB-UniRule"/>
</dbReference>
<dbReference type="SUPFAM" id="SSF53448">
    <property type="entry name" value="Nucleotide-diphospho-sugar transferases"/>
    <property type="match status" value="1"/>
</dbReference>
<dbReference type="NCBIfam" id="TIGR00453">
    <property type="entry name" value="ispD"/>
    <property type="match status" value="1"/>
</dbReference>
<dbReference type="InterPro" id="IPR029044">
    <property type="entry name" value="Nucleotide-diphossugar_trans"/>
</dbReference>
<dbReference type="AlphaFoldDB" id="A0A2S7T0S9"/>
<dbReference type="GO" id="GO:0019288">
    <property type="term" value="P:isopentenyl diphosphate biosynthetic process, methylerythritol 4-phosphate pathway"/>
    <property type="evidence" value="ECO:0007669"/>
    <property type="project" value="UniProtKB-UniRule"/>
</dbReference>
<feature type="site" description="Positions MEP for the nucleophilic attack" evidence="3">
    <location>
        <position position="208"/>
    </location>
</feature>
<comment type="pathway">
    <text evidence="3">Isoprenoid biosynthesis; isopentenyl diphosphate biosynthesis via DXP pathway; isopentenyl diphosphate from 1-deoxy-D-xylulose 5-phosphate: step 2/6.</text>
</comment>
<dbReference type="CDD" id="cd02516">
    <property type="entry name" value="CDP-ME_synthetase"/>
    <property type="match status" value="1"/>
</dbReference>
<dbReference type="Pfam" id="PF01128">
    <property type="entry name" value="IspD"/>
    <property type="match status" value="1"/>
</dbReference>
<dbReference type="Gene3D" id="3.90.550.10">
    <property type="entry name" value="Spore Coat Polysaccharide Biosynthesis Protein SpsA, Chain A"/>
    <property type="match status" value="1"/>
</dbReference>
<proteinExistence type="inferred from homology"/>
<feature type="site" description="Transition state stabilizer" evidence="3">
    <location>
        <position position="25"/>
    </location>
</feature>
<dbReference type="PANTHER" id="PTHR32125">
    <property type="entry name" value="2-C-METHYL-D-ERYTHRITOL 4-PHOSPHATE CYTIDYLYLTRANSFERASE, CHLOROPLASTIC"/>
    <property type="match status" value="1"/>
</dbReference>
<dbReference type="UniPathway" id="UPA00056">
    <property type="reaction ID" value="UER00093"/>
</dbReference>
<evidence type="ECO:0000256" key="2">
    <source>
        <dbReference type="ARBA" id="ARBA00022695"/>
    </source>
</evidence>
<keyword evidence="2 3" id="KW-0548">Nucleotidyltransferase</keyword>
<comment type="function">
    <text evidence="3">Catalyzes the formation of 4-diphosphocytidyl-2-C-methyl-D-erythritol from CTP and 2-C-methyl-D-erythritol 4-phosphate (MEP).</text>
</comment>
<keyword evidence="3" id="KW-0414">Isoprene biosynthesis</keyword>
<dbReference type="Proteomes" id="UP000239872">
    <property type="component" value="Unassembled WGS sequence"/>
</dbReference>
<accession>A0A2S7T0S9</accession>
<keyword evidence="5" id="KW-1185">Reference proteome</keyword>
<dbReference type="NCBIfam" id="NF001186">
    <property type="entry name" value="PRK00155.2-3"/>
    <property type="match status" value="1"/>
</dbReference>